<dbReference type="EMBL" id="CAJNOW010004461">
    <property type="protein sequence ID" value="CAF1418473.1"/>
    <property type="molecule type" value="Genomic_DNA"/>
</dbReference>
<evidence type="ECO:0000313" key="3">
    <source>
        <dbReference type="Proteomes" id="UP000663834"/>
    </source>
</evidence>
<evidence type="ECO:0000313" key="1">
    <source>
        <dbReference type="EMBL" id="CAF1418473.1"/>
    </source>
</evidence>
<comment type="caution">
    <text evidence="1">The sequence shown here is derived from an EMBL/GenBank/DDBJ whole genome shotgun (WGS) entry which is preliminary data.</text>
</comment>
<sequence length="42" mass="4604">MPLQIELYKKFVETGLTEVGSSNGKFSQSALSIITSLKKLCN</sequence>
<proteinExistence type="predicted"/>
<evidence type="ECO:0000313" key="2">
    <source>
        <dbReference type="EMBL" id="CAF5061057.1"/>
    </source>
</evidence>
<dbReference type="Proteomes" id="UP000663834">
    <property type="component" value="Unassembled WGS sequence"/>
</dbReference>
<reference evidence="1" key="1">
    <citation type="submission" date="2021-02" db="EMBL/GenBank/DDBJ databases">
        <authorList>
            <person name="Nowell W R."/>
        </authorList>
    </citation>
    <scope>NUCLEOTIDE SEQUENCE</scope>
</reference>
<gene>
    <name evidence="2" type="ORF">GIL414_LOCUS60527</name>
    <name evidence="1" type="ORF">KQP761_LOCUS10491</name>
</gene>
<dbReference type="EMBL" id="CAJOBJ010233957">
    <property type="protein sequence ID" value="CAF5061057.1"/>
    <property type="molecule type" value="Genomic_DNA"/>
</dbReference>
<dbReference type="Gene3D" id="1.20.120.850">
    <property type="entry name" value="SWI2/SNF2 ATPases, N-terminal domain"/>
    <property type="match status" value="1"/>
</dbReference>
<dbReference type="Proteomes" id="UP000681720">
    <property type="component" value="Unassembled WGS sequence"/>
</dbReference>
<name>A0A815M4K2_9BILA</name>
<dbReference type="AlphaFoldDB" id="A0A815M4K2"/>
<feature type="non-terminal residue" evidence="1">
    <location>
        <position position="42"/>
    </location>
</feature>
<accession>A0A815M4K2</accession>
<organism evidence="1 3">
    <name type="scientific">Rotaria magnacalcarata</name>
    <dbReference type="NCBI Taxonomy" id="392030"/>
    <lineage>
        <taxon>Eukaryota</taxon>
        <taxon>Metazoa</taxon>
        <taxon>Spiralia</taxon>
        <taxon>Gnathifera</taxon>
        <taxon>Rotifera</taxon>
        <taxon>Eurotatoria</taxon>
        <taxon>Bdelloidea</taxon>
        <taxon>Philodinida</taxon>
        <taxon>Philodinidae</taxon>
        <taxon>Rotaria</taxon>
    </lineage>
</organism>
<protein>
    <submittedName>
        <fullName evidence="1">Uncharacterized protein</fullName>
    </submittedName>
</protein>